<feature type="non-terminal residue" evidence="1">
    <location>
        <position position="47"/>
    </location>
</feature>
<proteinExistence type="predicted"/>
<name>A0A454CR82_VIBHA</name>
<dbReference type="Proteomes" id="UP000008367">
    <property type="component" value="Unassembled WGS sequence"/>
</dbReference>
<dbReference type="EMBL" id="AJSR01002325">
    <property type="protein sequence ID" value="EKM28917.1"/>
    <property type="molecule type" value="Genomic_DNA"/>
</dbReference>
<accession>A0A454CR82</accession>
<sequence length="47" mass="5519">MGKFDKRLHYATTFFPCYLCLFNQKSKTKYSGFSPLVEIELFAYDIG</sequence>
<comment type="caution">
    <text evidence="1">The sequence shown here is derived from an EMBL/GenBank/DDBJ whole genome shotgun (WGS) entry which is preliminary data.</text>
</comment>
<reference evidence="1 2" key="1">
    <citation type="submission" date="2012-10" db="EMBL/GenBank/DDBJ databases">
        <title>Genome sequence of Vibrio Cholerae HENC-02.</title>
        <authorList>
            <person name="Eppinger M."/>
            <person name="Hasan N.A."/>
            <person name="Sengamalay N."/>
            <person name="Hine E."/>
            <person name="Su Q."/>
            <person name="Daugherty S.C."/>
            <person name="Young S."/>
            <person name="Sadzewicz L."/>
            <person name="Tallon L."/>
            <person name="Cebula T.A."/>
            <person name="Ravel J."/>
            <person name="Colwell R.R."/>
        </authorList>
    </citation>
    <scope>NUCLEOTIDE SEQUENCE [LARGE SCALE GENOMIC DNA]</scope>
    <source>
        <strain evidence="1 2">HENC-02</strain>
    </source>
</reference>
<dbReference type="AlphaFoldDB" id="A0A454CR82"/>
<organism evidence="1 2">
    <name type="scientific">Vibrio harveyi</name>
    <name type="common">Beneckea harveyi</name>
    <dbReference type="NCBI Taxonomy" id="669"/>
    <lineage>
        <taxon>Bacteria</taxon>
        <taxon>Pseudomonadati</taxon>
        <taxon>Pseudomonadota</taxon>
        <taxon>Gammaproteobacteria</taxon>
        <taxon>Vibrionales</taxon>
        <taxon>Vibrionaceae</taxon>
        <taxon>Vibrio</taxon>
    </lineage>
</organism>
<gene>
    <name evidence="1" type="ORF">VCHENC02_5232A</name>
</gene>
<protein>
    <submittedName>
        <fullName evidence="1">Uncharacterized protein</fullName>
    </submittedName>
</protein>
<evidence type="ECO:0000313" key="1">
    <source>
        <dbReference type="EMBL" id="EKM28917.1"/>
    </source>
</evidence>
<evidence type="ECO:0000313" key="2">
    <source>
        <dbReference type="Proteomes" id="UP000008367"/>
    </source>
</evidence>